<name>A0A6J4LJ45_9HYPH</name>
<reference evidence="2" key="1">
    <citation type="submission" date="2020-02" db="EMBL/GenBank/DDBJ databases">
        <authorList>
            <person name="Meier V. D."/>
        </authorList>
    </citation>
    <scope>NUCLEOTIDE SEQUENCE</scope>
    <source>
        <strain evidence="2">AVDCRST_MAG90</strain>
    </source>
</reference>
<dbReference type="AlphaFoldDB" id="A0A6J4LJ45"/>
<sequence length="72" mass="8136">SAACRYRHLRPAVDARPPARRSAEEDRDALPAALGARLRPHPLSRALPHERRERRQAGRLHGPGRRRHGALL</sequence>
<feature type="non-terminal residue" evidence="2">
    <location>
        <position position="72"/>
    </location>
</feature>
<organism evidence="2">
    <name type="scientific">uncultured Microvirga sp</name>
    <dbReference type="NCBI Taxonomy" id="412392"/>
    <lineage>
        <taxon>Bacteria</taxon>
        <taxon>Pseudomonadati</taxon>
        <taxon>Pseudomonadota</taxon>
        <taxon>Alphaproteobacteria</taxon>
        <taxon>Hyphomicrobiales</taxon>
        <taxon>Methylobacteriaceae</taxon>
        <taxon>Microvirga</taxon>
        <taxon>environmental samples</taxon>
    </lineage>
</organism>
<evidence type="ECO:0000313" key="2">
    <source>
        <dbReference type="EMBL" id="CAA9334387.1"/>
    </source>
</evidence>
<feature type="compositionally biased region" description="Basic and acidic residues" evidence="1">
    <location>
        <begin position="47"/>
        <end position="56"/>
    </location>
</feature>
<dbReference type="EMBL" id="CADCUC010000319">
    <property type="protein sequence ID" value="CAA9334387.1"/>
    <property type="molecule type" value="Genomic_DNA"/>
</dbReference>
<feature type="compositionally biased region" description="Low complexity" evidence="1">
    <location>
        <begin position="30"/>
        <end position="43"/>
    </location>
</feature>
<feature type="non-terminal residue" evidence="2">
    <location>
        <position position="1"/>
    </location>
</feature>
<accession>A0A6J4LJ45</accession>
<protein>
    <submittedName>
        <fullName evidence="2">Uncharacterized protein</fullName>
    </submittedName>
</protein>
<proteinExistence type="predicted"/>
<evidence type="ECO:0000256" key="1">
    <source>
        <dbReference type="SAM" id="MobiDB-lite"/>
    </source>
</evidence>
<feature type="compositionally biased region" description="Basic residues" evidence="1">
    <location>
        <begin position="57"/>
        <end position="72"/>
    </location>
</feature>
<gene>
    <name evidence="2" type="ORF">AVDCRST_MAG90-1647</name>
</gene>
<feature type="region of interest" description="Disordered" evidence="1">
    <location>
        <begin position="1"/>
        <end position="72"/>
    </location>
</feature>
<feature type="compositionally biased region" description="Basic residues" evidence="1">
    <location>
        <begin position="1"/>
        <end position="10"/>
    </location>
</feature>